<evidence type="ECO:0000313" key="2">
    <source>
        <dbReference type="Proteomes" id="UP000003704"/>
    </source>
</evidence>
<organism evidence="1 2">
    <name type="scientific">Hydrocarboniphaga effusa AP103</name>
    <dbReference type="NCBI Taxonomy" id="1172194"/>
    <lineage>
        <taxon>Bacteria</taxon>
        <taxon>Pseudomonadati</taxon>
        <taxon>Pseudomonadota</taxon>
        <taxon>Gammaproteobacteria</taxon>
        <taxon>Nevskiales</taxon>
        <taxon>Nevskiaceae</taxon>
        <taxon>Hydrocarboniphaga</taxon>
    </lineage>
</organism>
<gene>
    <name evidence="1" type="ORF">WQQ_40700</name>
</gene>
<evidence type="ECO:0000313" key="1">
    <source>
        <dbReference type="EMBL" id="EIT67635.1"/>
    </source>
</evidence>
<keyword evidence="2" id="KW-1185">Reference proteome</keyword>
<name>I8T173_9GAMM</name>
<dbReference type="AlphaFoldDB" id="I8T173"/>
<dbReference type="EMBL" id="AKGD01000004">
    <property type="protein sequence ID" value="EIT67635.1"/>
    <property type="molecule type" value="Genomic_DNA"/>
</dbReference>
<sequence>MTTTTMISMSVKPREKAAAVADGRNAAGVLEGVRMIGKAL</sequence>
<accession>I8T173</accession>
<comment type="caution">
    <text evidence="1">The sequence shown here is derived from an EMBL/GenBank/DDBJ whole genome shotgun (WGS) entry which is preliminary data.</text>
</comment>
<dbReference type="STRING" id="1172194.WQQ_40700"/>
<proteinExistence type="predicted"/>
<dbReference type="Proteomes" id="UP000003704">
    <property type="component" value="Unassembled WGS sequence"/>
</dbReference>
<protein>
    <submittedName>
        <fullName evidence="1">Uncharacterized protein</fullName>
    </submittedName>
</protein>
<reference evidence="1 2" key="1">
    <citation type="journal article" date="2012" name="J. Bacteriol.">
        <title>Genome Sequence of n-Alkane-Degrading Hydrocarboniphaga effusa Strain AP103T (ATCC BAA-332T).</title>
        <authorList>
            <person name="Chang H.K."/>
            <person name="Zylstra G.J."/>
            <person name="Chae J.C."/>
        </authorList>
    </citation>
    <scope>NUCLEOTIDE SEQUENCE [LARGE SCALE GENOMIC DNA]</scope>
    <source>
        <strain evidence="1 2">AP103</strain>
    </source>
</reference>